<proteinExistence type="predicted"/>
<dbReference type="STRING" id="670483.S7QBD0"/>
<dbReference type="OrthoDB" id="413520at2759"/>
<evidence type="ECO:0000313" key="1">
    <source>
        <dbReference type="EMBL" id="EPQ56652.1"/>
    </source>
</evidence>
<keyword evidence="2" id="KW-1185">Reference proteome</keyword>
<reference evidence="1 2" key="1">
    <citation type="journal article" date="2012" name="Science">
        <title>The Paleozoic origin of enzymatic lignin decomposition reconstructed from 31 fungal genomes.</title>
        <authorList>
            <person name="Floudas D."/>
            <person name="Binder M."/>
            <person name="Riley R."/>
            <person name="Barry K."/>
            <person name="Blanchette R.A."/>
            <person name="Henrissat B."/>
            <person name="Martinez A.T."/>
            <person name="Otillar R."/>
            <person name="Spatafora J.W."/>
            <person name="Yadav J.S."/>
            <person name="Aerts A."/>
            <person name="Benoit I."/>
            <person name="Boyd A."/>
            <person name="Carlson A."/>
            <person name="Copeland A."/>
            <person name="Coutinho P.M."/>
            <person name="de Vries R.P."/>
            <person name="Ferreira P."/>
            <person name="Findley K."/>
            <person name="Foster B."/>
            <person name="Gaskell J."/>
            <person name="Glotzer D."/>
            <person name="Gorecki P."/>
            <person name="Heitman J."/>
            <person name="Hesse C."/>
            <person name="Hori C."/>
            <person name="Igarashi K."/>
            <person name="Jurgens J.A."/>
            <person name="Kallen N."/>
            <person name="Kersten P."/>
            <person name="Kohler A."/>
            <person name="Kuees U."/>
            <person name="Kumar T.K.A."/>
            <person name="Kuo A."/>
            <person name="LaButti K."/>
            <person name="Larrondo L.F."/>
            <person name="Lindquist E."/>
            <person name="Ling A."/>
            <person name="Lombard V."/>
            <person name="Lucas S."/>
            <person name="Lundell T."/>
            <person name="Martin R."/>
            <person name="McLaughlin D.J."/>
            <person name="Morgenstern I."/>
            <person name="Morin E."/>
            <person name="Murat C."/>
            <person name="Nagy L.G."/>
            <person name="Nolan M."/>
            <person name="Ohm R.A."/>
            <person name="Patyshakuliyeva A."/>
            <person name="Rokas A."/>
            <person name="Ruiz-Duenas F.J."/>
            <person name="Sabat G."/>
            <person name="Salamov A."/>
            <person name="Samejima M."/>
            <person name="Schmutz J."/>
            <person name="Slot J.C."/>
            <person name="St John F."/>
            <person name="Stenlid J."/>
            <person name="Sun H."/>
            <person name="Sun S."/>
            <person name="Syed K."/>
            <person name="Tsang A."/>
            <person name="Wiebenga A."/>
            <person name="Young D."/>
            <person name="Pisabarro A."/>
            <person name="Eastwood D.C."/>
            <person name="Martin F."/>
            <person name="Cullen D."/>
            <person name="Grigoriev I.V."/>
            <person name="Hibbett D.S."/>
        </authorList>
    </citation>
    <scope>NUCLEOTIDE SEQUENCE [LARGE SCALE GENOMIC DNA]</scope>
    <source>
        <strain evidence="1 2">ATCC 11539</strain>
    </source>
</reference>
<dbReference type="RefSeq" id="XP_007864763.1">
    <property type="nucleotide sequence ID" value="XM_007866572.1"/>
</dbReference>
<dbReference type="EMBL" id="KB469300">
    <property type="protein sequence ID" value="EPQ56652.1"/>
    <property type="molecule type" value="Genomic_DNA"/>
</dbReference>
<dbReference type="Gene3D" id="3.40.50.150">
    <property type="entry name" value="Vaccinia Virus protein VP39"/>
    <property type="match status" value="1"/>
</dbReference>
<name>S7QBD0_GLOTA</name>
<dbReference type="GeneID" id="19305903"/>
<organism evidence="1 2">
    <name type="scientific">Gloeophyllum trabeum (strain ATCC 11539 / FP-39264 / Madison 617)</name>
    <name type="common">Brown rot fungus</name>
    <dbReference type="NCBI Taxonomy" id="670483"/>
    <lineage>
        <taxon>Eukaryota</taxon>
        <taxon>Fungi</taxon>
        <taxon>Dikarya</taxon>
        <taxon>Basidiomycota</taxon>
        <taxon>Agaricomycotina</taxon>
        <taxon>Agaricomycetes</taxon>
        <taxon>Gloeophyllales</taxon>
        <taxon>Gloeophyllaceae</taxon>
        <taxon>Gloeophyllum</taxon>
    </lineage>
</organism>
<sequence length="395" mass="42710">MFFYLSFLRPPPVHIAPGPVTITPQVANDLRTELFDGAQDIFYSWSPVAEASLYPKNISGTRPAKLTAWRSSNAYKEISVPPPPGVREGQSWRLVLTAQAQGNPIIPLAGAGLGASAFPVLSMPILFSARHSKGKASVKQEQVERIYRFPVPALAEQALVVIREQTSFDLDKKIWDSGIGLSGWLVDLFNDKIATAPLVHELKTVLGSPDSKSFVELGAGTGIVSLVVGALRSSPTEPDNESLTRILTTDLPSAMPLLSHNITVNSHLSSPAAKARPEAVILDWDESDLPDEVLSLNAGIDVILMADVTYNTASFPSLVRTLSSLVNYSVSKSKTPLILLGYKERDPAERELWEMVKDFRVEFAKVDERPGSGGAPVEVWIGTVVSGRGDGFVGL</sequence>
<dbReference type="PANTHER" id="PTHR14614">
    <property type="entry name" value="HEPATOCELLULAR CARCINOMA-ASSOCIATED ANTIGEN"/>
    <property type="match status" value="1"/>
</dbReference>
<accession>S7QBD0</accession>
<protein>
    <recommendedName>
        <fullName evidence="3">Methyltransferase-domain-containing protein</fullName>
    </recommendedName>
</protein>
<dbReference type="GO" id="GO:0008757">
    <property type="term" value="F:S-adenosylmethionine-dependent methyltransferase activity"/>
    <property type="evidence" value="ECO:0007669"/>
    <property type="project" value="UniProtKB-ARBA"/>
</dbReference>
<dbReference type="GO" id="GO:0005737">
    <property type="term" value="C:cytoplasm"/>
    <property type="evidence" value="ECO:0007669"/>
    <property type="project" value="TreeGrafter"/>
</dbReference>
<dbReference type="InterPro" id="IPR029063">
    <property type="entry name" value="SAM-dependent_MTases_sf"/>
</dbReference>
<dbReference type="InterPro" id="IPR019410">
    <property type="entry name" value="Methyltransf_16"/>
</dbReference>
<dbReference type="HOGENOM" id="CLU_052836_0_0_1"/>
<dbReference type="Pfam" id="PF10294">
    <property type="entry name" value="Methyltransf_16"/>
    <property type="match status" value="1"/>
</dbReference>
<dbReference type="PANTHER" id="PTHR14614:SF162">
    <property type="entry name" value="EXPRESSED PROTEIN"/>
    <property type="match status" value="1"/>
</dbReference>
<evidence type="ECO:0008006" key="3">
    <source>
        <dbReference type="Google" id="ProtNLM"/>
    </source>
</evidence>
<dbReference type="KEGG" id="gtr:GLOTRDRAFT_39332"/>
<dbReference type="GO" id="GO:0005634">
    <property type="term" value="C:nucleus"/>
    <property type="evidence" value="ECO:0007669"/>
    <property type="project" value="TreeGrafter"/>
</dbReference>
<dbReference type="eggNOG" id="KOG2793">
    <property type="taxonomic scope" value="Eukaryota"/>
</dbReference>
<dbReference type="Proteomes" id="UP000030669">
    <property type="component" value="Unassembled WGS sequence"/>
</dbReference>
<dbReference type="OMA" id="MFYYISF"/>
<evidence type="ECO:0000313" key="2">
    <source>
        <dbReference type="Proteomes" id="UP000030669"/>
    </source>
</evidence>
<gene>
    <name evidence="1" type="ORF">GLOTRDRAFT_39332</name>
</gene>
<dbReference type="AlphaFoldDB" id="S7QBD0"/>